<feature type="transmembrane region" description="Helical" evidence="2">
    <location>
        <begin position="145"/>
        <end position="173"/>
    </location>
</feature>
<protein>
    <recommendedName>
        <fullName evidence="5">Small integral membrane protein 3</fullName>
    </recommendedName>
</protein>
<dbReference type="PANTHER" id="PTHR37859">
    <property type="entry name" value="SMALL INTEGRAL MEMBRANE PROTEIN 3"/>
    <property type="match status" value="1"/>
</dbReference>
<evidence type="ECO:0000313" key="4">
    <source>
        <dbReference type="Proteomes" id="UP000694403"/>
    </source>
</evidence>
<sequence length="185" mass="20281">LVSEAKAIQWDCAVPLPGEGVGRELLITAQQLSNQRETQTHTVSPHPHTHTLWASRQKGGVETQKGYTDLPLLHKELRASVLVRRGGLGSCLLATSEDGLSLSPLLPKESPSRQAPRTPAERRKMEVMSNPDPTMSAIPKHILDIWVIVLIILATILVMTSMVLCPATAVILYRVRTHPIRNGVV</sequence>
<reference evidence="3" key="2">
    <citation type="submission" date="2025-09" db="UniProtKB">
        <authorList>
            <consortium name="Ensembl"/>
        </authorList>
    </citation>
    <scope>IDENTIFICATION</scope>
</reference>
<dbReference type="AlphaFoldDB" id="A0A8C3S1K3"/>
<organism evidence="3 4">
    <name type="scientific">Chelydra serpentina</name>
    <name type="common">Snapping turtle</name>
    <name type="synonym">Testudo serpentina</name>
    <dbReference type="NCBI Taxonomy" id="8475"/>
    <lineage>
        <taxon>Eukaryota</taxon>
        <taxon>Metazoa</taxon>
        <taxon>Chordata</taxon>
        <taxon>Craniata</taxon>
        <taxon>Vertebrata</taxon>
        <taxon>Euteleostomi</taxon>
        <taxon>Archelosauria</taxon>
        <taxon>Testudinata</taxon>
        <taxon>Testudines</taxon>
        <taxon>Cryptodira</taxon>
        <taxon>Durocryptodira</taxon>
        <taxon>Americhelydia</taxon>
        <taxon>Chelydroidea</taxon>
        <taxon>Chelydridae</taxon>
        <taxon>Chelydra</taxon>
    </lineage>
</organism>
<feature type="region of interest" description="Disordered" evidence="1">
    <location>
        <begin position="103"/>
        <end position="131"/>
    </location>
</feature>
<keyword evidence="2" id="KW-0812">Transmembrane</keyword>
<evidence type="ECO:0000256" key="2">
    <source>
        <dbReference type="SAM" id="Phobius"/>
    </source>
</evidence>
<keyword evidence="2" id="KW-0472">Membrane</keyword>
<evidence type="ECO:0000313" key="3">
    <source>
        <dbReference type="Ensembl" id="ENSCSRP00000007364.1"/>
    </source>
</evidence>
<proteinExistence type="predicted"/>
<evidence type="ECO:0000256" key="1">
    <source>
        <dbReference type="SAM" id="MobiDB-lite"/>
    </source>
</evidence>
<dbReference type="Proteomes" id="UP000694403">
    <property type="component" value="Unplaced"/>
</dbReference>
<accession>A0A8C3S1K3</accession>
<keyword evidence="4" id="KW-1185">Reference proteome</keyword>
<dbReference type="Pfam" id="PF17307">
    <property type="entry name" value="Smim3"/>
    <property type="match status" value="1"/>
</dbReference>
<dbReference type="InterPro" id="IPR035275">
    <property type="entry name" value="Smim3"/>
</dbReference>
<name>A0A8C3S1K3_CHESE</name>
<evidence type="ECO:0008006" key="5">
    <source>
        <dbReference type="Google" id="ProtNLM"/>
    </source>
</evidence>
<reference evidence="3" key="1">
    <citation type="submission" date="2025-08" db="UniProtKB">
        <authorList>
            <consortium name="Ensembl"/>
        </authorList>
    </citation>
    <scope>IDENTIFICATION</scope>
</reference>
<dbReference type="PANTHER" id="PTHR37859:SF1">
    <property type="entry name" value="SMALL INTEGRAL MEMBRANE PROTEIN 3"/>
    <property type="match status" value="1"/>
</dbReference>
<keyword evidence="2" id="KW-1133">Transmembrane helix</keyword>
<dbReference type="Ensembl" id="ENSCSRT00000007599.1">
    <property type="protein sequence ID" value="ENSCSRP00000007364.1"/>
    <property type="gene ID" value="ENSCSRG00000005440.1"/>
</dbReference>